<comment type="caution">
    <text evidence="1">The sequence shown here is derived from an EMBL/GenBank/DDBJ whole genome shotgun (WGS) entry which is preliminary data.</text>
</comment>
<gene>
    <name evidence="1" type="ORF">CDAR_127701</name>
</gene>
<dbReference type="EMBL" id="BPLQ01008279">
    <property type="protein sequence ID" value="GIY36357.1"/>
    <property type="molecule type" value="Genomic_DNA"/>
</dbReference>
<reference evidence="1 2" key="1">
    <citation type="submission" date="2021-06" db="EMBL/GenBank/DDBJ databases">
        <title>Caerostris darwini draft genome.</title>
        <authorList>
            <person name="Kono N."/>
            <person name="Arakawa K."/>
        </authorList>
    </citation>
    <scope>NUCLEOTIDE SEQUENCE [LARGE SCALE GENOMIC DNA]</scope>
</reference>
<organism evidence="1 2">
    <name type="scientific">Caerostris darwini</name>
    <dbReference type="NCBI Taxonomy" id="1538125"/>
    <lineage>
        <taxon>Eukaryota</taxon>
        <taxon>Metazoa</taxon>
        <taxon>Ecdysozoa</taxon>
        <taxon>Arthropoda</taxon>
        <taxon>Chelicerata</taxon>
        <taxon>Arachnida</taxon>
        <taxon>Araneae</taxon>
        <taxon>Araneomorphae</taxon>
        <taxon>Entelegynae</taxon>
        <taxon>Araneoidea</taxon>
        <taxon>Araneidae</taxon>
        <taxon>Caerostris</taxon>
    </lineage>
</organism>
<dbReference type="Proteomes" id="UP001054837">
    <property type="component" value="Unassembled WGS sequence"/>
</dbReference>
<sequence length="125" mass="14671">MVKVLVLVKNVSTVVIRRRRDISMLFGFGTSRHERMFKFLPYPHPYEPPTQAFDWFAREALPKIDSVFSSIFLLSNALDFPGVVKDWPREDLNSGGCTVGKYGYIIMECRSVCFSQIFDYYYRFF</sequence>
<protein>
    <submittedName>
        <fullName evidence="1">Uncharacterized protein</fullName>
    </submittedName>
</protein>
<evidence type="ECO:0000313" key="2">
    <source>
        <dbReference type="Proteomes" id="UP001054837"/>
    </source>
</evidence>
<proteinExistence type="predicted"/>
<keyword evidence="2" id="KW-1185">Reference proteome</keyword>
<accession>A0AAV4SUX1</accession>
<evidence type="ECO:0000313" key="1">
    <source>
        <dbReference type="EMBL" id="GIY36357.1"/>
    </source>
</evidence>
<dbReference type="AlphaFoldDB" id="A0AAV4SUX1"/>
<name>A0AAV4SUX1_9ARAC</name>